<protein>
    <submittedName>
        <fullName evidence="1">Uncharacterized protein</fullName>
    </submittedName>
</protein>
<comment type="caution">
    <text evidence="1">The sequence shown here is derived from an EMBL/GenBank/DDBJ whole genome shotgun (WGS) entry which is preliminary data.</text>
</comment>
<dbReference type="Proteomes" id="UP000821845">
    <property type="component" value="Chromosome 1"/>
</dbReference>
<accession>A0ACB7TCU7</accession>
<evidence type="ECO:0000313" key="2">
    <source>
        <dbReference type="Proteomes" id="UP000821845"/>
    </source>
</evidence>
<name>A0ACB7TCU7_HYAAI</name>
<proteinExistence type="predicted"/>
<evidence type="ECO:0000313" key="1">
    <source>
        <dbReference type="EMBL" id="KAH6944755.1"/>
    </source>
</evidence>
<gene>
    <name evidence="1" type="ORF">HPB50_004927</name>
</gene>
<dbReference type="EMBL" id="CM023481">
    <property type="protein sequence ID" value="KAH6944755.1"/>
    <property type="molecule type" value="Genomic_DNA"/>
</dbReference>
<sequence>MAELPQTFVPGTSSDRDAGDDGEVAVPAYDQPGPSRDRSSSLTGEPLRIRRGTRRPWNTSSGMDGNTEGEESDDGCSNDIEQPCDPSSAFTAKTPHKRRRSSSVSGGPINSDCCLPENPFELAPEQLAQHLCSSSIFEQTTHQTPESFDSSIEQLAELFPASFDEEELLGPHPGGINDPHEEQAQNYVDQFLSTQEMVPSPCKLSPIVIVLSPSTSSESSDDEDKHPLKIELEMSSDASEEILSVSRDVDHIPVSEDHSTSDGVRDENSAQRERASRGRVRRRLFGSGDGKETETAADDTLEFRPLSQPMDDALEGRSSTPPFMPLYSSPICKGDPMLPSWSHASDEED</sequence>
<keyword evidence="2" id="KW-1185">Reference proteome</keyword>
<reference evidence="1" key="1">
    <citation type="submission" date="2020-05" db="EMBL/GenBank/DDBJ databases">
        <title>Large-scale comparative analyses of tick genomes elucidate their genetic diversity and vector capacities.</title>
        <authorList>
            <person name="Jia N."/>
            <person name="Wang J."/>
            <person name="Shi W."/>
            <person name="Du L."/>
            <person name="Sun Y."/>
            <person name="Zhan W."/>
            <person name="Jiang J."/>
            <person name="Wang Q."/>
            <person name="Zhang B."/>
            <person name="Ji P."/>
            <person name="Sakyi L.B."/>
            <person name="Cui X."/>
            <person name="Yuan T."/>
            <person name="Jiang B."/>
            <person name="Yang W."/>
            <person name="Lam T.T.-Y."/>
            <person name="Chang Q."/>
            <person name="Ding S."/>
            <person name="Wang X."/>
            <person name="Zhu J."/>
            <person name="Ruan X."/>
            <person name="Zhao L."/>
            <person name="Wei J."/>
            <person name="Que T."/>
            <person name="Du C."/>
            <person name="Cheng J."/>
            <person name="Dai P."/>
            <person name="Han X."/>
            <person name="Huang E."/>
            <person name="Gao Y."/>
            <person name="Liu J."/>
            <person name="Shao H."/>
            <person name="Ye R."/>
            <person name="Li L."/>
            <person name="Wei W."/>
            <person name="Wang X."/>
            <person name="Wang C."/>
            <person name="Yang T."/>
            <person name="Huo Q."/>
            <person name="Li W."/>
            <person name="Guo W."/>
            <person name="Chen H."/>
            <person name="Zhou L."/>
            <person name="Ni X."/>
            <person name="Tian J."/>
            <person name="Zhou Y."/>
            <person name="Sheng Y."/>
            <person name="Liu T."/>
            <person name="Pan Y."/>
            <person name="Xia L."/>
            <person name="Li J."/>
            <person name="Zhao F."/>
            <person name="Cao W."/>
        </authorList>
    </citation>
    <scope>NUCLEOTIDE SEQUENCE</scope>
    <source>
        <strain evidence="1">Hyas-2018</strain>
    </source>
</reference>
<organism evidence="1 2">
    <name type="scientific">Hyalomma asiaticum</name>
    <name type="common">Tick</name>
    <dbReference type="NCBI Taxonomy" id="266040"/>
    <lineage>
        <taxon>Eukaryota</taxon>
        <taxon>Metazoa</taxon>
        <taxon>Ecdysozoa</taxon>
        <taxon>Arthropoda</taxon>
        <taxon>Chelicerata</taxon>
        <taxon>Arachnida</taxon>
        <taxon>Acari</taxon>
        <taxon>Parasitiformes</taxon>
        <taxon>Ixodida</taxon>
        <taxon>Ixodoidea</taxon>
        <taxon>Ixodidae</taxon>
        <taxon>Hyalomminae</taxon>
        <taxon>Hyalomma</taxon>
    </lineage>
</organism>